<dbReference type="OrthoDB" id="190958at2759"/>
<dbReference type="InterPro" id="IPR001214">
    <property type="entry name" value="SET_dom"/>
</dbReference>
<accession>A0A8J4DA81</accession>
<dbReference type="EMBL" id="BNCQ01000005">
    <property type="protein sequence ID" value="GIL98120.1"/>
    <property type="molecule type" value="Genomic_DNA"/>
</dbReference>
<dbReference type="GO" id="GO:0016279">
    <property type="term" value="F:protein-lysine N-methyltransferase activity"/>
    <property type="evidence" value="ECO:0007669"/>
    <property type="project" value="TreeGrafter"/>
</dbReference>
<dbReference type="EMBL" id="BNCP01000002">
    <property type="protein sequence ID" value="GIL70397.1"/>
    <property type="molecule type" value="Genomic_DNA"/>
</dbReference>
<protein>
    <recommendedName>
        <fullName evidence="2">SET domain-containing protein</fullName>
    </recommendedName>
</protein>
<name>A0A8J4DA81_9CHLO</name>
<evidence type="ECO:0000313" key="5">
    <source>
        <dbReference type="Proteomes" id="UP000722791"/>
    </source>
</evidence>
<dbReference type="CDD" id="cd10527">
    <property type="entry name" value="SET_LSMT"/>
    <property type="match status" value="1"/>
</dbReference>
<dbReference type="PANTHER" id="PTHR13271:SF151">
    <property type="entry name" value="SET DOMAIN-CONTAINING PROTEIN 4"/>
    <property type="match status" value="1"/>
</dbReference>
<reference evidence="4" key="1">
    <citation type="journal article" date="2021" name="Proc. Natl. Acad. Sci. U.S.A.">
        <title>Three genomes in the algal genus Volvox reveal the fate of a haploid sex-determining region after a transition to homothallism.</title>
        <authorList>
            <person name="Yamamoto K."/>
            <person name="Hamaji T."/>
            <person name="Kawai-Toyooka H."/>
            <person name="Matsuzaki R."/>
            <person name="Takahashi F."/>
            <person name="Nishimura Y."/>
            <person name="Kawachi M."/>
            <person name="Noguchi H."/>
            <person name="Minakuchi Y."/>
            <person name="Umen J.G."/>
            <person name="Toyoda A."/>
            <person name="Nozaki H."/>
        </authorList>
    </citation>
    <scope>NUCLEOTIDE SEQUENCE</scope>
    <source>
        <strain evidence="4">NIES-3785</strain>
        <strain evidence="3">NIES-3786</strain>
    </source>
</reference>
<dbReference type="Proteomes" id="UP000747110">
    <property type="component" value="Unassembled WGS sequence"/>
</dbReference>
<organism evidence="4 5">
    <name type="scientific">Volvox reticuliferus</name>
    <dbReference type="NCBI Taxonomy" id="1737510"/>
    <lineage>
        <taxon>Eukaryota</taxon>
        <taxon>Viridiplantae</taxon>
        <taxon>Chlorophyta</taxon>
        <taxon>core chlorophytes</taxon>
        <taxon>Chlorophyceae</taxon>
        <taxon>CS clade</taxon>
        <taxon>Chlamydomonadales</taxon>
        <taxon>Volvocaceae</taxon>
        <taxon>Volvox</taxon>
    </lineage>
</organism>
<keyword evidence="1" id="KW-0732">Signal</keyword>
<dbReference type="Gene3D" id="3.90.1410.10">
    <property type="entry name" value="set domain protein methyltransferase, domain 1"/>
    <property type="match status" value="1"/>
</dbReference>
<dbReference type="PROSITE" id="PS50280">
    <property type="entry name" value="SET"/>
    <property type="match status" value="1"/>
</dbReference>
<dbReference type="Proteomes" id="UP000722791">
    <property type="component" value="Unassembled WGS sequence"/>
</dbReference>
<dbReference type="InterPro" id="IPR046341">
    <property type="entry name" value="SET_dom_sf"/>
</dbReference>
<feature type="chain" id="PRO_5035391245" description="SET domain-containing protein" evidence="1">
    <location>
        <begin position="32"/>
        <end position="371"/>
    </location>
</feature>
<evidence type="ECO:0000256" key="1">
    <source>
        <dbReference type="SAM" id="SignalP"/>
    </source>
</evidence>
<dbReference type="SUPFAM" id="SSF82199">
    <property type="entry name" value="SET domain"/>
    <property type="match status" value="1"/>
</dbReference>
<dbReference type="PANTHER" id="PTHR13271">
    <property type="entry name" value="UNCHARACTERIZED PUTATIVE METHYLTRANSFERASE"/>
    <property type="match status" value="1"/>
</dbReference>
<proteinExistence type="predicted"/>
<dbReference type="InterPro" id="IPR050600">
    <property type="entry name" value="SETD3_SETD6_MTase"/>
</dbReference>
<gene>
    <name evidence="3" type="ORF">Vretifemale_1168</name>
    <name evidence="4" type="ORF">Vretimale_3585</name>
</gene>
<evidence type="ECO:0000313" key="6">
    <source>
        <dbReference type="Proteomes" id="UP000747110"/>
    </source>
</evidence>
<feature type="signal peptide" evidence="1">
    <location>
        <begin position="1"/>
        <end position="31"/>
    </location>
</feature>
<dbReference type="Pfam" id="PF00856">
    <property type="entry name" value="SET"/>
    <property type="match status" value="1"/>
</dbReference>
<evidence type="ECO:0000313" key="3">
    <source>
        <dbReference type="EMBL" id="GIL70397.1"/>
    </source>
</evidence>
<keyword evidence="6" id="KW-1185">Reference proteome</keyword>
<dbReference type="AlphaFoldDB" id="A0A8J4DA81"/>
<comment type="caution">
    <text evidence="4">The sequence shown here is derived from an EMBL/GenBank/DDBJ whole genome shotgun (WGS) entry which is preliminary data.</text>
</comment>
<sequence>MRRTFVWRSPPKRMRLASLFLALLVCHSASSQPIDDINELFKWVLELGGEINAVVRHNKDGVRGLFAAKAFVENDVIAAIPAATILNTGSFNDSFAVPTLTVLRELKDRNSRFKPYVDMWPKPDGILNSCNMDLKYAPMWKSAYWEKSVRDWENHLKALLNGDLDADLEYTIKEMVGNDPVTLDDLKYACAISSTRYVSSLRRRRLIMAPIFDMANHVRNCTSTLSAYDRGNYLYFMAGQEIKAGDEICYSYGSLRDDYSVAHYGFLPALEDPPLLSLVDMPGFDPDMPYSHEDAPSDDPFDGTPEELQAEMARLKGIYNVIKSTPDALPPKPKGEDYVYDLMKDLEERRLNSLAYEIQRIAGLLNVKAEL</sequence>
<feature type="domain" description="SET" evidence="2">
    <location>
        <begin position="47"/>
        <end position="253"/>
    </location>
</feature>
<evidence type="ECO:0000313" key="4">
    <source>
        <dbReference type="EMBL" id="GIL98120.1"/>
    </source>
</evidence>
<evidence type="ECO:0000259" key="2">
    <source>
        <dbReference type="PROSITE" id="PS50280"/>
    </source>
</evidence>